<keyword evidence="7 19" id="KW-0812">Transmembrane</keyword>
<evidence type="ECO:0000256" key="2">
    <source>
        <dbReference type="ARBA" id="ARBA00004336"/>
    </source>
</evidence>
<keyword evidence="5 17" id="KW-0348">Hemagglutinin</keyword>
<comment type="subcellular location">
    <subcellularLocation>
        <location evidence="2">Host cell membrane</location>
        <topology evidence="2">Single-pass type II membrane protein</topology>
    </subcellularLocation>
    <subcellularLocation>
        <location evidence="1">Virion membrane</location>
        <topology evidence="1">Single-pass type II membrane protein</topology>
    </subcellularLocation>
</comment>
<keyword evidence="16" id="KW-1160">Virus entry into host cell</keyword>
<evidence type="ECO:0000256" key="4">
    <source>
        <dbReference type="ARBA" id="ARBA00022511"/>
    </source>
</evidence>
<evidence type="ECO:0000256" key="17">
    <source>
        <dbReference type="RuleBase" id="RU004216"/>
    </source>
</evidence>
<sequence>MATVLPTANYYGTSMKPAKREQEGDQSTCQCILGSVSMIVGLLSLFTIIALNVTNIISLTRSGGIMQDIRDSQRSIDGSVKDVYGAVVEEIKPKTDIINSMVGYTIPSQLTAIQNLIRNDVLRVCSPTFIFNNTLCPVAEDPAHSKFFKDLDVKAISSCTGQNRGVQVASDVEYRDYPSFIPGPTKPGGCVRIPSFSLSSTIFAYAHNIISRGCQDHSQSDQYFSIGRIADHGTEIPILETLTEWYINDGLNRKSCSVAAGETAAWMGCTIVVETERDDYKNPGIGKISLTYLDVYGRKKEWIYNQNEIAFDVEYAAMYFSVGSGVVIGDTVYFLVYGGLMTAMNVNAMCYAPGCSNPNQETCNNAQKPSYFYGRQIVNGVLSFKKDYSGKPSIKVTTISPSLIWMGAEGRLIYMPTNEKTYIYIRSQTWHALPQVGLIYFEDPIRIDWVEYTGISRPGSAPCGASSRCPTSCTTGVYTDIFPMGNNYDYGVTVYLATQNTRSNPQLAFVNTTSKIYQKVVTNTAQVAGYTTTTCFSFKMRVWCVSIVEMSPATVGSYEPIPFLYHLNLACMDYNTGVQGEITTRDFNYIVGDVGTPKTECMLEVIDGQAVLVIRVWGSNQSFKLVWNDSGTSSIALSEVDQLCHDVLGAIEDRGNLDLSTTEIATTDFTLRPIPTSTSTVYRTTSPTTYMRTYTSPTTITRSLTVNRTYTASTLTTEGGSSKTTWSVSDKTRQTRDTTNLDNQTTALLQPKNSTMTSPTSTTSKSNDTDSGSVRSSGLKKLE</sequence>
<keyword evidence="4" id="KW-1032">Host cell membrane</keyword>
<protein>
    <submittedName>
        <fullName evidence="20">Receptor binding protein</fullName>
    </submittedName>
</protein>
<dbReference type="InterPro" id="IPR036278">
    <property type="entry name" value="Sialidase_sf"/>
</dbReference>
<dbReference type="GO" id="GO:0019062">
    <property type="term" value="P:virion attachment to host cell"/>
    <property type="evidence" value="ECO:0007669"/>
    <property type="project" value="UniProtKB-KW"/>
</dbReference>
<keyword evidence="6" id="KW-0945">Host-virus interaction</keyword>
<dbReference type="InterPro" id="IPR000665">
    <property type="entry name" value="Hemagglutn/HN"/>
</dbReference>
<evidence type="ECO:0000256" key="10">
    <source>
        <dbReference type="ARBA" id="ARBA00022870"/>
    </source>
</evidence>
<evidence type="ECO:0000256" key="19">
    <source>
        <dbReference type="SAM" id="Phobius"/>
    </source>
</evidence>
<evidence type="ECO:0000256" key="3">
    <source>
        <dbReference type="ARBA" id="ARBA00007701"/>
    </source>
</evidence>
<dbReference type="Gene3D" id="2.120.10.10">
    <property type="match status" value="1"/>
</dbReference>
<evidence type="ECO:0000256" key="1">
    <source>
        <dbReference type="ARBA" id="ARBA00004208"/>
    </source>
</evidence>
<evidence type="ECO:0000256" key="16">
    <source>
        <dbReference type="ARBA" id="ARBA00023296"/>
    </source>
</evidence>
<dbReference type="Pfam" id="PF00423">
    <property type="entry name" value="HN"/>
    <property type="match status" value="1"/>
</dbReference>
<evidence type="ECO:0000256" key="6">
    <source>
        <dbReference type="ARBA" id="ARBA00022581"/>
    </source>
</evidence>
<feature type="transmembrane region" description="Helical" evidence="19">
    <location>
        <begin position="29"/>
        <end position="51"/>
    </location>
</feature>
<evidence type="ECO:0000256" key="12">
    <source>
        <dbReference type="ARBA" id="ARBA00022968"/>
    </source>
</evidence>
<evidence type="ECO:0000256" key="8">
    <source>
        <dbReference type="ARBA" id="ARBA00022804"/>
    </source>
</evidence>
<gene>
    <name evidence="20" type="primary">RBP</name>
</gene>
<keyword evidence="14 19" id="KW-0472">Membrane</keyword>
<keyword evidence="15" id="KW-0325">Glycoprotein</keyword>
<keyword evidence="12" id="KW-0735">Signal-anchor</keyword>
<feature type="region of interest" description="Disordered" evidence="18">
    <location>
        <begin position="715"/>
        <end position="783"/>
    </location>
</feature>
<comment type="similarity">
    <text evidence="3 17">Belongs to the paramyxoviruses hemagglutinin-neuraminidase family.</text>
</comment>
<dbReference type="CDD" id="cd15469">
    <property type="entry name" value="HN"/>
    <property type="match status" value="1"/>
</dbReference>
<evidence type="ECO:0000256" key="18">
    <source>
        <dbReference type="SAM" id="MobiDB-lite"/>
    </source>
</evidence>
<organism evidence="20">
    <name type="scientific">Gainesville rodent jeilong virus 1</name>
    <dbReference type="NCBI Taxonomy" id="3163281"/>
    <lineage>
        <taxon>Viruses</taxon>
        <taxon>Riboviria</taxon>
        <taxon>Orthornavirae</taxon>
        <taxon>Negarnaviricota</taxon>
        <taxon>Haploviricotina</taxon>
        <taxon>Monjiviricetes</taxon>
        <taxon>Mononegavirales</taxon>
        <taxon>Paramyxoviridae</taxon>
        <taxon>Orthoparamyxovirinae</taxon>
        <taxon>Jeilongvirus</taxon>
    </lineage>
</organism>
<keyword evidence="8" id="KW-1161">Viral attachment to host cell</keyword>
<dbReference type="GO" id="GO:0019031">
    <property type="term" value="C:viral envelope"/>
    <property type="evidence" value="ECO:0007669"/>
    <property type="project" value="UniProtKB-KW"/>
</dbReference>
<evidence type="ECO:0000256" key="11">
    <source>
        <dbReference type="ARBA" id="ARBA00022879"/>
    </source>
</evidence>
<evidence type="ECO:0000256" key="7">
    <source>
        <dbReference type="ARBA" id="ARBA00022692"/>
    </source>
</evidence>
<keyword evidence="13 19" id="KW-1133">Transmembrane helix</keyword>
<evidence type="ECO:0000256" key="13">
    <source>
        <dbReference type="ARBA" id="ARBA00022989"/>
    </source>
</evidence>
<dbReference type="GO" id="GO:0004308">
    <property type="term" value="F:exo-alpha-sialidase activity"/>
    <property type="evidence" value="ECO:0007669"/>
    <property type="project" value="InterPro"/>
</dbReference>
<reference evidence="20" key="1">
    <citation type="submission" date="2024-06" db="EMBL/GenBank/DDBJ databases">
        <title>Rodent paramyxovirus from Gainesville, Florida.</title>
        <authorList>
            <person name="DeRuyter E."/>
            <person name="Subramaniam K."/>
            <person name="Lednicky J.A."/>
        </authorList>
    </citation>
    <scope>NUCLEOTIDE SEQUENCE</scope>
    <source>
        <strain evidence="20">UF-1</strain>
    </source>
</reference>
<dbReference type="SUPFAM" id="SSF50939">
    <property type="entry name" value="Sialidases"/>
    <property type="match status" value="1"/>
</dbReference>
<keyword evidence="9" id="KW-0946">Virion</keyword>
<feature type="compositionally biased region" description="Low complexity" evidence="18">
    <location>
        <begin position="751"/>
        <end position="771"/>
    </location>
</feature>
<keyword evidence="20" id="KW-0675">Receptor</keyword>
<dbReference type="GO" id="GO:0046718">
    <property type="term" value="P:symbiont entry into host cell"/>
    <property type="evidence" value="ECO:0007669"/>
    <property type="project" value="UniProtKB-KW"/>
</dbReference>
<evidence type="ECO:0000256" key="14">
    <source>
        <dbReference type="ARBA" id="ARBA00023136"/>
    </source>
</evidence>
<dbReference type="GO" id="GO:0055036">
    <property type="term" value="C:virion membrane"/>
    <property type="evidence" value="ECO:0007669"/>
    <property type="project" value="UniProtKB-SubCell"/>
</dbReference>
<dbReference type="GO" id="GO:0046789">
    <property type="term" value="F:host cell surface receptor binding"/>
    <property type="evidence" value="ECO:0007669"/>
    <property type="project" value="InterPro"/>
</dbReference>
<dbReference type="GO" id="GO:0020002">
    <property type="term" value="C:host cell plasma membrane"/>
    <property type="evidence" value="ECO:0007669"/>
    <property type="project" value="UniProtKB-SubCell"/>
</dbReference>
<name>A0AAU7T2I2_9MONO</name>
<feature type="compositionally biased region" description="Polar residues" evidence="18">
    <location>
        <begin position="737"/>
        <end position="748"/>
    </location>
</feature>
<evidence type="ECO:0000313" key="20">
    <source>
        <dbReference type="EMBL" id="XBU76719.1"/>
    </source>
</evidence>
<proteinExistence type="inferred from homology"/>
<feature type="compositionally biased region" description="Polar residues" evidence="18">
    <location>
        <begin position="715"/>
        <end position="729"/>
    </location>
</feature>
<dbReference type="InterPro" id="IPR016285">
    <property type="entry name" value="Hemagglutn-neuramid"/>
</dbReference>
<keyword evidence="10" id="KW-1043">Host membrane</keyword>
<dbReference type="EMBL" id="PP883550">
    <property type="protein sequence ID" value="XBU76719.1"/>
    <property type="molecule type" value="Viral_cRNA"/>
</dbReference>
<evidence type="ECO:0000256" key="9">
    <source>
        <dbReference type="ARBA" id="ARBA00022844"/>
    </source>
</evidence>
<evidence type="ECO:0000256" key="5">
    <source>
        <dbReference type="ARBA" id="ARBA00022546"/>
    </source>
</evidence>
<accession>A0AAU7T2I2</accession>
<keyword evidence="11 17" id="KW-0261">Viral envelope protein</keyword>
<evidence type="ECO:0000256" key="15">
    <source>
        <dbReference type="ARBA" id="ARBA00023180"/>
    </source>
</evidence>